<evidence type="ECO:0000256" key="6">
    <source>
        <dbReference type="PROSITE-ProRule" id="PRU00192"/>
    </source>
</evidence>
<feature type="compositionally biased region" description="Low complexity" evidence="8">
    <location>
        <begin position="609"/>
        <end position="620"/>
    </location>
</feature>
<reference evidence="11 12" key="1">
    <citation type="journal article" date="2007" name="Nature">
        <title>Genome of the marsupial Monodelphis domestica reveals innovation in non-coding sequences.</title>
        <authorList>
            <person name="Mikkelsen T.S."/>
            <person name="Wakefield M.J."/>
            <person name="Aken B."/>
            <person name="Amemiya C.T."/>
            <person name="Chang J.L."/>
            <person name="Duke S."/>
            <person name="Garber M."/>
            <person name="Gentles A.J."/>
            <person name="Goodstadt L."/>
            <person name="Heger A."/>
            <person name="Jurka J."/>
            <person name="Kamal M."/>
            <person name="Mauceli E."/>
            <person name="Searle S.M."/>
            <person name="Sharpe T."/>
            <person name="Baker M.L."/>
            <person name="Batzer M.A."/>
            <person name="Benos P.V."/>
            <person name="Belov K."/>
            <person name="Clamp M."/>
            <person name="Cook A."/>
            <person name="Cuff J."/>
            <person name="Das R."/>
            <person name="Davidow L."/>
            <person name="Deakin J.E."/>
            <person name="Fazzari M.J."/>
            <person name="Glass J.L."/>
            <person name="Grabherr M."/>
            <person name="Greally J.M."/>
            <person name="Gu W."/>
            <person name="Hore T.A."/>
            <person name="Huttley G.A."/>
            <person name="Kleber M."/>
            <person name="Jirtle R.L."/>
            <person name="Koina E."/>
            <person name="Lee J.T."/>
            <person name="Mahony S."/>
            <person name="Marra M.A."/>
            <person name="Miller R.D."/>
            <person name="Nicholls R.D."/>
            <person name="Oda M."/>
            <person name="Papenfuss A.T."/>
            <person name="Parra Z.E."/>
            <person name="Pollock D.D."/>
            <person name="Ray D.A."/>
            <person name="Schein J.E."/>
            <person name="Speed T.P."/>
            <person name="Thompson K."/>
            <person name="VandeBerg J.L."/>
            <person name="Wade C.M."/>
            <person name="Walker J.A."/>
            <person name="Waters P.D."/>
            <person name="Webber C."/>
            <person name="Weidman J.R."/>
            <person name="Xie X."/>
            <person name="Zody M.C."/>
            <person name="Baldwin J."/>
            <person name="Abdouelleil A."/>
            <person name="Abdulkadir J."/>
            <person name="Abebe A."/>
            <person name="Abera B."/>
            <person name="Abreu J."/>
            <person name="Acer S.C."/>
            <person name="Aftuck L."/>
            <person name="Alexander A."/>
            <person name="An P."/>
            <person name="Anderson E."/>
            <person name="Anderson S."/>
            <person name="Arachi H."/>
            <person name="Azer M."/>
            <person name="Bachantsang P."/>
            <person name="Barry A."/>
            <person name="Bayul T."/>
            <person name="Berlin A."/>
            <person name="Bessette D."/>
            <person name="Bloom T."/>
            <person name="Bloom T."/>
            <person name="Boguslavskiy L."/>
            <person name="Bonnet C."/>
            <person name="Boukhgalter B."/>
            <person name="Bourzgui I."/>
            <person name="Brown A."/>
            <person name="Cahill P."/>
            <person name="Channer S."/>
            <person name="Cheshatsang Y."/>
            <person name="Chuda L."/>
            <person name="Citroen M."/>
            <person name="Collymore A."/>
            <person name="Cooke P."/>
            <person name="Costello M."/>
            <person name="D'Aco K."/>
            <person name="Daza R."/>
            <person name="De Haan G."/>
            <person name="DeGray S."/>
            <person name="DeMaso C."/>
            <person name="Dhargay N."/>
            <person name="Dooley K."/>
            <person name="Dooley E."/>
            <person name="Doricent M."/>
            <person name="Dorje P."/>
            <person name="Dorjee K."/>
            <person name="Dupes A."/>
            <person name="Elong R."/>
            <person name="Falk J."/>
            <person name="Farina A."/>
            <person name="Faro S."/>
            <person name="Ferguson D."/>
            <person name="Fisher S."/>
            <person name="Foley C.D."/>
            <person name="Franke A."/>
            <person name="Friedrich D."/>
            <person name="Gadbois L."/>
            <person name="Gearin G."/>
            <person name="Gearin C.R."/>
            <person name="Giannoukos G."/>
            <person name="Goode T."/>
            <person name="Graham J."/>
            <person name="Grandbois E."/>
            <person name="Grewal S."/>
            <person name="Gyaltsen K."/>
            <person name="Hafez N."/>
            <person name="Hagos B."/>
            <person name="Hall J."/>
            <person name="Henson C."/>
            <person name="Hollinger A."/>
            <person name="Honan T."/>
            <person name="Huard M.D."/>
            <person name="Hughes L."/>
            <person name="Hurhula B."/>
            <person name="Husby M.E."/>
            <person name="Kamat A."/>
            <person name="Kanga B."/>
            <person name="Kashin S."/>
            <person name="Khazanovich D."/>
            <person name="Kisner P."/>
            <person name="Lance K."/>
            <person name="Lara M."/>
            <person name="Lee W."/>
            <person name="Lennon N."/>
            <person name="Letendre F."/>
            <person name="LeVine R."/>
            <person name="Lipovsky A."/>
            <person name="Liu X."/>
            <person name="Liu J."/>
            <person name="Liu S."/>
            <person name="Lokyitsang T."/>
            <person name="Lokyitsang Y."/>
            <person name="Lubonja R."/>
            <person name="Lui A."/>
            <person name="MacDonald P."/>
            <person name="Magnisalis V."/>
            <person name="Maru K."/>
            <person name="Matthews C."/>
            <person name="McCusker W."/>
            <person name="McDonough S."/>
            <person name="Mehta T."/>
            <person name="Meldrim J."/>
            <person name="Meneus L."/>
            <person name="Mihai O."/>
            <person name="Mihalev A."/>
            <person name="Mihova T."/>
            <person name="Mittelman R."/>
            <person name="Mlenga V."/>
            <person name="Montmayeur A."/>
            <person name="Mulrain L."/>
            <person name="Navidi A."/>
            <person name="Naylor J."/>
            <person name="Negash T."/>
            <person name="Nguyen T."/>
            <person name="Nguyen N."/>
            <person name="Nicol R."/>
            <person name="Norbu C."/>
            <person name="Norbu N."/>
            <person name="Novod N."/>
            <person name="O'Neill B."/>
            <person name="Osman S."/>
            <person name="Markiewicz E."/>
            <person name="Oyono O.L."/>
            <person name="Patti C."/>
            <person name="Phunkhang P."/>
            <person name="Pierre F."/>
            <person name="Priest M."/>
            <person name="Raghuraman S."/>
            <person name="Rege F."/>
            <person name="Reyes R."/>
            <person name="Rise C."/>
            <person name="Rogov P."/>
            <person name="Ross K."/>
            <person name="Ryan E."/>
            <person name="Settipalli S."/>
            <person name="Shea T."/>
            <person name="Sherpa N."/>
            <person name="Shi L."/>
            <person name="Shih D."/>
            <person name="Sparrow T."/>
            <person name="Spaulding J."/>
            <person name="Stalker J."/>
            <person name="Stange-Thomann N."/>
            <person name="Stavropoulos S."/>
            <person name="Stone C."/>
            <person name="Strader C."/>
            <person name="Tesfaye S."/>
            <person name="Thomson T."/>
            <person name="Thoulutsang Y."/>
            <person name="Thoulutsang D."/>
            <person name="Topham K."/>
            <person name="Topping I."/>
            <person name="Tsamla T."/>
            <person name="Vassiliev H."/>
            <person name="Vo A."/>
            <person name="Wangchuk T."/>
            <person name="Wangdi T."/>
            <person name="Weiand M."/>
            <person name="Wilkinson J."/>
            <person name="Wilson A."/>
            <person name="Yadav S."/>
            <person name="Young G."/>
            <person name="Yu Q."/>
            <person name="Zembek L."/>
            <person name="Zhong D."/>
            <person name="Zimmer A."/>
            <person name="Zwirko Z."/>
            <person name="Jaffe D.B."/>
            <person name="Alvarez P."/>
            <person name="Brockman W."/>
            <person name="Butler J."/>
            <person name="Chin C."/>
            <person name="Gnerre S."/>
            <person name="MacCallum I."/>
            <person name="Graves J.A."/>
            <person name="Ponting C.P."/>
            <person name="Breen M."/>
            <person name="Samollow P.B."/>
            <person name="Lander E.S."/>
            <person name="Lindblad-Toh K."/>
        </authorList>
    </citation>
    <scope>NUCLEOTIDE SEQUENCE [LARGE SCALE GENOMIC DNA]</scope>
</reference>
<dbReference type="GeneTree" id="ENSGT00950000183203"/>
<feature type="region of interest" description="Disordered" evidence="8">
    <location>
        <begin position="969"/>
        <end position="997"/>
    </location>
</feature>
<dbReference type="Pfam" id="PF25523">
    <property type="entry name" value="Ig_RIMBP2"/>
    <property type="match status" value="1"/>
</dbReference>
<feature type="region of interest" description="Disordered" evidence="8">
    <location>
        <begin position="269"/>
        <end position="378"/>
    </location>
</feature>
<keyword evidence="3 6" id="KW-0728">SH3 domain</keyword>
<dbReference type="PANTHER" id="PTHR14234:SF21">
    <property type="entry name" value="RIMS-BINDING PROTEIN 3A-RELATED"/>
    <property type="match status" value="1"/>
</dbReference>
<feature type="domain" description="Fibronectin type-III" evidence="10">
    <location>
        <begin position="1033"/>
        <end position="1121"/>
    </location>
</feature>
<dbReference type="GO" id="GO:0005634">
    <property type="term" value="C:nucleus"/>
    <property type="evidence" value="ECO:0000318"/>
    <property type="project" value="GO_Central"/>
</dbReference>
<feature type="compositionally biased region" description="Low complexity" evidence="8">
    <location>
        <begin position="280"/>
        <end position="313"/>
    </location>
</feature>
<dbReference type="Pfam" id="PF07653">
    <property type="entry name" value="SH3_2"/>
    <property type="match status" value="2"/>
</dbReference>
<feature type="region of interest" description="Disordered" evidence="8">
    <location>
        <begin position="571"/>
        <end position="620"/>
    </location>
</feature>
<feature type="region of interest" description="Disordered" evidence="8">
    <location>
        <begin position="1381"/>
        <end position="1481"/>
    </location>
</feature>
<feature type="domain" description="SH3" evidence="9">
    <location>
        <begin position="1520"/>
        <end position="1588"/>
    </location>
</feature>
<feature type="region of interest" description="Disordered" evidence="8">
    <location>
        <begin position="1"/>
        <end position="30"/>
    </location>
</feature>
<feature type="domain" description="SH3" evidence="9">
    <location>
        <begin position="1639"/>
        <end position="1705"/>
    </location>
</feature>
<feature type="compositionally biased region" description="Polar residues" evidence="8">
    <location>
        <begin position="823"/>
        <end position="832"/>
    </location>
</feature>
<evidence type="ECO:0000259" key="10">
    <source>
        <dbReference type="PROSITE" id="PS50853"/>
    </source>
</evidence>
<dbReference type="Pfam" id="PF14604">
    <property type="entry name" value="SH3_9"/>
    <property type="match status" value="1"/>
</dbReference>
<evidence type="ECO:0000256" key="2">
    <source>
        <dbReference type="ARBA" id="ARBA00010749"/>
    </source>
</evidence>
<dbReference type="GO" id="GO:0007286">
    <property type="term" value="P:spermatid development"/>
    <property type="evidence" value="ECO:0000318"/>
    <property type="project" value="GO_Central"/>
</dbReference>
<feature type="domain" description="SH3" evidence="9">
    <location>
        <begin position="885"/>
        <end position="952"/>
    </location>
</feature>
<evidence type="ECO:0000256" key="7">
    <source>
        <dbReference type="SAM" id="Coils"/>
    </source>
</evidence>
<dbReference type="InterPro" id="IPR003961">
    <property type="entry name" value="FN3_dom"/>
</dbReference>
<dbReference type="SUPFAM" id="SSF49265">
    <property type="entry name" value="Fibronectin type III"/>
    <property type="match status" value="1"/>
</dbReference>
<dbReference type="InterPro" id="IPR040325">
    <property type="entry name" value="RIMBP1/2/3"/>
</dbReference>
<dbReference type="PANTHER" id="PTHR14234">
    <property type="entry name" value="RIM BINDING PROTEIN-RELATED"/>
    <property type="match status" value="1"/>
</dbReference>
<dbReference type="InterPro" id="IPR036116">
    <property type="entry name" value="FN3_sf"/>
</dbReference>
<feature type="compositionally biased region" description="Low complexity" evidence="8">
    <location>
        <begin position="867"/>
        <end position="877"/>
    </location>
</feature>
<dbReference type="FunFam" id="2.30.30.40:FF:000006">
    <property type="entry name" value="RIMS-binding protein 2 isoform X1"/>
    <property type="match status" value="1"/>
</dbReference>
<feature type="region of interest" description="Disordered" evidence="8">
    <location>
        <begin position="1300"/>
        <end position="1340"/>
    </location>
</feature>
<dbReference type="InterPro" id="IPR036028">
    <property type="entry name" value="SH3-like_dom_sf"/>
</dbReference>
<dbReference type="InterPro" id="IPR013783">
    <property type="entry name" value="Ig-like_fold"/>
</dbReference>
<dbReference type="Gene3D" id="2.30.30.40">
    <property type="entry name" value="SH3 Domains"/>
    <property type="match status" value="3"/>
</dbReference>
<name>F6YJE9_MONDO</name>
<protein>
    <recommendedName>
        <fullName evidence="13">TSPO associated protein 1</fullName>
    </recommendedName>
</protein>
<feature type="coiled-coil region" evidence="7">
    <location>
        <begin position="500"/>
        <end position="534"/>
    </location>
</feature>
<feature type="region of interest" description="Disordered" evidence="8">
    <location>
        <begin position="786"/>
        <end position="884"/>
    </location>
</feature>
<feature type="region of interest" description="Disordered" evidence="8">
    <location>
        <begin position="447"/>
        <end position="483"/>
    </location>
</feature>
<dbReference type="InterPro" id="IPR057950">
    <property type="entry name" value="RIMB1/RIM3A-C-like_N"/>
</dbReference>
<sequence length="1709" mass="185587">MTKDTPSPAGAGSRHSPKKAPGGPGSAAAAAAALLLEEQRRELEAVRAELEAERARSQAERRRFTAEARELRESGERERQQLTEQLRSRWEAQRVRELRQLQEAVLRERDAEIRQLLRWKEAELRQLQQQLHRERDCAVRQARDLQRQLADELLNRGYGGRQGGGGSGGAFNSSMAGGAAQCRCRLQDVLAKLRWETDGEQAARIRHLQAALDVERSLFLKYILENFHWDPAAVLSGPAVRSQNRTPNTEPAIAMAIISGAATPALEGAGELPPGLSSRAAVTGPAAAPAPTLAERVRSSTLPSRPRSLDSLCPPRPRAPGLCLDNTSRSLDGSPGRAQSPPGSGEPEDRSRLQLGGGEKGPEAEGAPPTMPSPRPTAYSELVKQNSELAEALDTLARHCSGLRHENSQLRRGLPEADEKVQRLKLKNVELAGIAKRLEERARKLHETNLRTPAAAPASAPAAAGRASQGPPPGPAAGNPSRSAVELCRQAFARQRAKDLTEQTSALQAKDKQIEDLRQECRDLQARMAACQATAGQGSAQWLNVNDFDHLLRESQKEVLRLQRQVTLQKCFKGSHPSRAPSPRFRPQSPRREGEDKEDKEEEERKAAQEAQQAQQAQQAQEAQELKLQLQALEEKLSERQKCCESLQLDVGKVQQRLQEAEGLLQRLTTENNRLAQENSRFQEKMQWAEKVDSENSDLRGRLEQVTKDRDAATLLTAQLQQQVSQVESSRQKLEKELQEALATLAAQQEEVQRQQRDQEQLQREHEEALQALQAQIRELERPSIQKAKEIRRSQLPRGKWAKKVTRPLEGPGLPDSGPAVQKASTQASATNAGPGPLGLLASPTPQALTASAAAAVPSDPAPEPESPTTDSHSGHSGHSGHDPSKLKIFLARYNYDPYAGPNEQPEAELALTAGEYIYIFGDMDEDGFYSGELMNGQTGLVPSNLVEQISDSEILNFQLPEGSDLCLDPSQEVKPLGGGGESTSPEGRGTDYSEDSSCCDLLPKTLEKYAEERGCSNPLACSFLVGQDFCLAPTRLRLKSLSPTSAEISWLYSNSNYPHMVRLNEQEHSLAEAGVCRYVFPDLQPSSRYCVHVEVRPPGEASGKPWKEMASSIAFTTPLAGPPDPPLDVLVECHSSPGSLLVSWIPVTIDSAGSSNGVPVTGYAVYADGQKVTEVASPTAGNVVLEFSQLQRPKLFQEVSVRTTSHYGESLDSVPAQIPGEWCKQASAYPSPQAFPVNHNCGDPAHPHIPAPSRLPVPTGQEKSVLASFNTKASSPFPAGCGRPKVAVAWDGLLEDACRRRSPKPSEGELLSPRDAGAPPGPGEARTPSPLSFGRKDAYGPKAGKDCKLWGLRHISDGPPAGEERSARNAVLRVGRGKELLISPPPESGQGREISRENYGGGGGKAPRSCPEADTPKGSSSQLPEAYAVVTSPEEEDQYVTPWGARTIGPKKEIRLGRGASRPAGRKKEAPPPPPRPLLYQSSSEKMTKILKTGPVGPGAALWFRPPENNALKGKTANHPVRVFVALWDYDPQLMSANHATAQEELTFHRGQILKVWGDRDPDGFYHGECSGRMGYIPGNLVSEVQVEGSDVLKQLLQQGHLPSEVSLDGLVGLPTQPPGPQKSFSVARGGPRRAQLWHPQTMVAAFDYQPRKSSSLSVTEELTLSAGDVVTVLGSVDDNGFLYGELNGQRGLVPWNLLKTPALNGEE</sequence>
<keyword evidence="12" id="KW-1185">Reference proteome</keyword>
<dbReference type="FunFam" id="2.30.30.40:FF:000023">
    <property type="entry name" value="RIMS-binding protein 2 isoform F"/>
    <property type="match status" value="1"/>
</dbReference>
<keyword evidence="4" id="KW-0963">Cytoplasm</keyword>
<evidence type="ECO:0000256" key="3">
    <source>
        <dbReference type="ARBA" id="ARBA00022443"/>
    </source>
</evidence>
<reference evidence="11" key="2">
    <citation type="submission" date="2025-08" db="UniProtKB">
        <authorList>
            <consortium name="Ensembl"/>
        </authorList>
    </citation>
    <scope>IDENTIFICATION</scope>
</reference>
<dbReference type="CDD" id="cd00063">
    <property type="entry name" value="FN3"/>
    <property type="match status" value="1"/>
</dbReference>
<feature type="compositionally biased region" description="Low complexity" evidence="8">
    <location>
        <begin position="453"/>
        <end position="469"/>
    </location>
</feature>
<dbReference type="eggNOG" id="KOG3632">
    <property type="taxonomic scope" value="Eukaryota"/>
</dbReference>
<dbReference type="FunFam" id="2.60.40.10:FF:000072">
    <property type="entry name" value="RIMS-binding protein 2 isoform X1"/>
    <property type="match status" value="1"/>
</dbReference>
<feature type="compositionally biased region" description="Basic and acidic residues" evidence="8">
    <location>
        <begin position="590"/>
        <end position="608"/>
    </location>
</feature>
<dbReference type="PROSITE" id="PS50002">
    <property type="entry name" value="SH3"/>
    <property type="match status" value="3"/>
</dbReference>
<dbReference type="HOGENOM" id="CLU_001979_2_1_1"/>
<dbReference type="GO" id="GO:0030156">
    <property type="term" value="F:benzodiazepine receptor binding"/>
    <property type="evidence" value="ECO:0000318"/>
    <property type="project" value="GO_Central"/>
</dbReference>
<dbReference type="Gene3D" id="2.60.40.10">
    <property type="entry name" value="Immunoglobulins"/>
    <property type="match status" value="1"/>
</dbReference>
<keyword evidence="5" id="KW-0677">Repeat</keyword>
<dbReference type="InterPro" id="IPR057884">
    <property type="entry name" value="FN3_RIM-BP1/2/3"/>
</dbReference>
<comment type="subcellular location">
    <subcellularLocation>
        <location evidence="1">Cytoplasm</location>
    </subcellularLocation>
</comment>
<evidence type="ECO:0000256" key="1">
    <source>
        <dbReference type="ARBA" id="ARBA00004496"/>
    </source>
</evidence>
<dbReference type="Bgee" id="ENSMODG00000017663">
    <property type="expression patterns" value="Expressed in testis and 8 other cell types or tissues"/>
</dbReference>
<evidence type="ECO:0000256" key="8">
    <source>
        <dbReference type="SAM" id="MobiDB-lite"/>
    </source>
</evidence>
<dbReference type="Proteomes" id="UP000002280">
    <property type="component" value="Chromosome 3"/>
</dbReference>
<dbReference type="Pfam" id="PF25566">
    <property type="entry name" value="RIMB1_N"/>
    <property type="match status" value="1"/>
</dbReference>
<dbReference type="SUPFAM" id="SSF50044">
    <property type="entry name" value="SH3-domain"/>
    <property type="match status" value="3"/>
</dbReference>
<dbReference type="SMART" id="SM00326">
    <property type="entry name" value="SH3"/>
    <property type="match status" value="3"/>
</dbReference>
<feature type="compositionally biased region" description="Low complexity" evidence="8">
    <location>
        <begin position="842"/>
        <end position="859"/>
    </location>
</feature>
<accession>F6YJE9</accession>
<dbReference type="GO" id="GO:0009566">
    <property type="term" value="P:fertilization"/>
    <property type="evidence" value="ECO:0000318"/>
    <property type="project" value="GO_Central"/>
</dbReference>
<dbReference type="InterPro" id="IPR001452">
    <property type="entry name" value="SH3_domain"/>
</dbReference>
<dbReference type="InParanoid" id="F6YJE9"/>
<comment type="similarity">
    <text evidence="2">Belongs to the RIMBP family.</text>
</comment>
<dbReference type="STRING" id="13616.ENSMODP00000022022"/>
<dbReference type="PROSITE" id="PS50853">
    <property type="entry name" value="FN3"/>
    <property type="match status" value="1"/>
</dbReference>
<evidence type="ECO:0000313" key="12">
    <source>
        <dbReference type="Proteomes" id="UP000002280"/>
    </source>
</evidence>
<dbReference type="SMART" id="SM00060">
    <property type="entry name" value="FN3"/>
    <property type="match status" value="2"/>
</dbReference>
<feature type="compositionally biased region" description="Low complexity" evidence="8">
    <location>
        <begin position="575"/>
        <end position="588"/>
    </location>
</feature>
<organism evidence="11 12">
    <name type="scientific">Monodelphis domestica</name>
    <name type="common">Gray short-tailed opossum</name>
    <dbReference type="NCBI Taxonomy" id="13616"/>
    <lineage>
        <taxon>Eukaryota</taxon>
        <taxon>Metazoa</taxon>
        <taxon>Chordata</taxon>
        <taxon>Craniata</taxon>
        <taxon>Vertebrata</taxon>
        <taxon>Euteleostomi</taxon>
        <taxon>Mammalia</taxon>
        <taxon>Metatheria</taxon>
        <taxon>Didelphimorphia</taxon>
        <taxon>Didelphidae</taxon>
        <taxon>Monodelphis</taxon>
    </lineage>
</organism>
<dbReference type="FunCoup" id="F6YJE9">
    <property type="interactions" value="15"/>
</dbReference>
<keyword evidence="7" id="KW-0175">Coiled coil</keyword>
<dbReference type="OMA" id="CQAFARQ"/>
<evidence type="ECO:0000259" key="9">
    <source>
        <dbReference type="PROSITE" id="PS50002"/>
    </source>
</evidence>
<proteinExistence type="inferred from homology"/>
<evidence type="ECO:0000256" key="5">
    <source>
        <dbReference type="ARBA" id="ARBA00022737"/>
    </source>
</evidence>
<evidence type="ECO:0000256" key="4">
    <source>
        <dbReference type="ARBA" id="ARBA00022490"/>
    </source>
</evidence>
<evidence type="ECO:0008006" key="13">
    <source>
        <dbReference type="Google" id="ProtNLM"/>
    </source>
</evidence>
<dbReference type="Ensembl" id="ENSMODT00000022409.4">
    <property type="protein sequence ID" value="ENSMODP00000022022.4"/>
    <property type="gene ID" value="ENSMODG00000017663.5"/>
</dbReference>
<reference evidence="11" key="3">
    <citation type="submission" date="2025-09" db="UniProtKB">
        <authorList>
            <consortium name="Ensembl"/>
        </authorList>
    </citation>
    <scope>IDENTIFICATION</scope>
</reference>
<evidence type="ECO:0000313" key="11">
    <source>
        <dbReference type="Ensembl" id="ENSMODP00000022022.4"/>
    </source>
</evidence>